<proteinExistence type="predicted"/>
<sequence>MVPSTIAYMSPERINTDTYGGLYNGFPLAVAVGGDWASLVSGEVPEAPLSASPEFRDFIGGCLSRDSAKSSYMTVLIQYLRSRADCYQGTKTRDTRSLSKTKLNAYLVIKSPLTKSIKTSPKHTPDDGIFSLNQLLVLIPARTTLSEIKFQYSNPSPSTHIPVPNFQTSDHFS</sequence>
<organism evidence="1 2">
    <name type="scientific">Escallonia herrerae</name>
    <dbReference type="NCBI Taxonomy" id="1293975"/>
    <lineage>
        <taxon>Eukaryota</taxon>
        <taxon>Viridiplantae</taxon>
        <taxon>Streptophyta</taxon>
        <taxon>Embryophyta</taxon>
        <taxon>Tracheophyta</taxon>
        <taxon>Spermatophyta</taxon>
        <taxon>Magnoliopsida</taxon>
        <taxon>eudicotyledons</taxon>
        <taxon>Gunneridae</taxon>
        <taxon>Pentapetalae</taxon>
        <taxon>asterids</taxon>
        <taxon>campanulids</taxon>
        <taxon>Escalloniales</taxon>
        <taxon>Escalloniaceae</taxon>
        <taxon>Escallonia</taxon>
    </lineage>
</organism>
<evidence type="ECO:0000313" key="1">
    <source>
        <dbReference type="EMBL" id="KAK3043531.1"/>
    </source>
</evidence>
<keyword evidence="2" id="KW-1185">Reference proteome</keyword>
<protein>
    <submittedName>
        <fullName evidence="1">Uncharacterized protein</fullName>
    </submittedName>
</protein>
<name>A0AA89BTS0_9ASTE</name>
<reference evidence="1" key="1">
    <citation type="submission" date="2022-12" db="EMBL/GenBank/DDBJ databases">
        <title>Draft genome assemblies for two species of Escallonia (Escalloniales).</title>
        <authorList>
            <person name="Chanderbali A."/>
            <person name="Dervinis C."/>
            <person name="Anghel I."/>
            <person name="Soltis D."/>
            <person name="Soltis P."/>
            <person name="Zapata F."/>
        </authorList>
    </citation>
    <scope>NUCLEOTIDE SEQUENCE</scope>
    <source>
        <strain evidence="1">UCBG64.0493</strain>
        <tissue evidence="1">Leaf</tissue>
    </source>
</reference>
<evidence type="ECO:0000313" key="2">
    <source>
        <dbReference type="Proteomes" id="UP001188597"/>
    </source>
</evidence>
<dbReference type="EMBL" id="JAVXUP010000005">
    <property type="protein sequence ID" value="KAK3043531.1"/>
    <property type="molecule type" value="Genomic_DNA"/>
</dbReference>
<dbReference type="AlphaFoldDB" id="A0AA89BTS0"/>
<gene>
    <name evidence="1" type="ORF">RJ639_002110</name>
</gene>
<dbReference type="Proteomes" id="UP001188597">
    <property type="component" value="Unassembled WGS sequence"/>
</dbReference>
<accession>A0AA89BTS0</accession>
<comment type="caution">
    <text evidence="1">The sequence shown here is derived from an EMBL/GenBank/DDBJ whole genome shotgun (WGS) entry which is preliminary data.</text>
</comment>